<organism evidence="2">
    <name type="scientific">Nakamurella sp. A5-74</name>
    <dbReference type="NCBI Taxonomy" id="3158264"/>
    <lineage>
        <taxon>Bacteria</taxon>
        <taxon>Bacillati</taxon>
        <taxon>Actinomycetota</taxon>
        <taxon>Actinomycetes</taxon>
        <taxon>Nakamurellales</taxon>
        <taxon>Nakamurellaceae</taxon>
        <taxon>Nakamurella</taxon>
    </lineage>
</organism>
<evidence type="ECO:0000256" key="1">
    <source>
        <dbReference type="SAM" id="MobiDB-lite"/>
    </source>
</evidence>
<dbReference type="EMBL" id="CP159218">
    <property type="protein sequence ID" value="XCG62879.1"/>
    <property type="molecule type" value="Genomic_DNA"/>
</dbReference>
<gene>
    <name evidence="2" type="ORF">ABLG96_16900</name>
</gene>
<name>A0AAU8DLL9_9ACTN</name>
<sequence length="184" mass="20578">MKDDSRGRSRQAAPEPPDGSDAAGWFAGRLPEDWFVGAAEARVDRDEILVIGEIRAPEGEFDTDAARAAAASGRISRFREDTRELRIEIALQAEHRYRRQVSWGVRIGDELELFTTLSTPVMTRLRQPERQVLDTLVAAGVARSRSEALAWSVRLVGQHADAWLEELRTAMQEVDRLRGSGPEL</sequence>
<feature type="region of interest" description="Disordered" evidence="1">
    <location>
        <begin position="1"/>
        <end position="25"/>
    </location>
</feature>
<protein>
    <submittedName>
        <fullName evidence="2">Uncharacterized protein</fullName>
    </submittedName>
</protein>
<accession>A0AAU8DLL9</accession>
<dbReference type="RefSeq" id="WP_353648494.1">
    <property type="nucleotide sequence ID" value="NZ_CP159218.1"/>
</dbReference>
<dbReference type="AlphaFoldDB" id="A0AAU8DLL9"/>
<evidence type="ECO:0000313" key="2">
    <source>
        <dbReference type="EMBL" id="XCG62879.1"/>
    </source>
</evidence>
<proteinExistence type="predicted"/>
<reference evidence="2" key="1">
    <citation type="submission" date="2024-05" db="EMBL/GenBank/DDBJ databases">
        <authorList>
            <person name="Cai S.Y."/>
            <person name="Jin L.M."/>
            <person name="Li H.R."/>
        </authorList>
    </citation>
    <scope>NUCLEOTIDE SEQUENCE</scope>
    <source>
        <strain evidence="2">A5-74</strain>
    </source>
</reference>